<dbReference type="FunFam" id="1.25.40.10:FF:000205">
    <property type="entry name" value="Pentatricopeptide repeat-containing protein, mitochondrial"/>
    <property type="match status" value="1"/>
</dbReference>
<sequence>MLMFLRRPWSVSSSSLCAQLWCPSEECAANLFGRHVLFTFQRPKLTWLHLLRRSPVSSKARRFYIYFSSFSSASRYCCTSSLASTLQSSAHGKNIQEGHRVHNQIVMLGLDDTDNLVNLLLHMYGCCGCLEDSGFLFSRSSKRDPFSFNIMISAYARSGRFTNVLQLFSDMFSNGIKLDKYIFASILSACADNAEIQLGMHLHFFITCEGFKLDVTLQNAILNLYVKYGSLYDARAAFHDLDNRNEASYNLIISGYTTSKQNDNAIATFMEMMMQGVMPGKVTFIAAISACTDGRHRECKYMHIRFTASEYKSNIVPANSLISTYGKYGDLDSAVSVFDWLLHRSIVSWNALIMSHAQCGFGRKAYVLFQRLHQEGELPNSLTFFSLSPGFDSLTLRECRELHIRVCHNGFDANDDAKCSLINMYSKCSGSIDALELFDSIHKRDLRAWNALGVGIFGQNSGKSALWQFYQMLQEGILPDKVTFLNIISGCASEIVVSEGIRIHSLLASTRIQIDVVLGSALLNMYGKCGSLENALNLFWTMPERNEYSWASMITAYAVHGELWNCLLMFEQMQWEGIKRDKVSVLCLLCACANKVAFNVCKYVHVFVLETGLHLDIAVQNSLLTVYSKCGSIPHANILFDKMPRKNLVSWTAAIAAFAQHGQGKEAFSCYEQMQVGGTHPDNVTFIEILSACSRAGLIDEAYYTLASMIQKYGMEPNVDHFNCIIDLLGRVGKLDMAEQLIFSMPARPTVVSWLTLLGACRSRLDLERGEYAAKWVCNLSFCDASPYVTLSNLYAVSGRFDDAAYAMHELWLWAPKDYSDYPLHASMQ</sequence>
<protein>
    <recommendedName>
        <fullName evidence="6">Pentatricopeptide repeat-containing protein</fullName>
    </recommendedName>
</protein>
<dbReference type="EMBL" id="CM035414">
    <property type="protein sequence ID" value="KAH7429666.1"/>
    <property type="molecule type" value="Genomic_DNA"/>
</dbReference>
<reference evidence="4" key="1">
    <citation type="submission" date="2021-08" db="EMBL/GenBank/DDBJ databases">
        <title>WGS assembly of Ceratopteris richardii.</title>
        <authorList>
            <person name="Marchant D.B."/>
            <person name="Chen G."/>
            <person name="Jenkins J."/>
            <person name="Shu S."/>
            <person name="Leebens-Mack J."/>
            <person name="Grimwood J."/>
            <person name="Schmutz J."/>
            <person name="Soltis P."/>
            <person name="Soltis D."/>
            <person name="Chen Z.-H."/>
        </authorList>
    </citation>
    <scope>NUCLEOTIDE SEQUENCE</scope>
    <source>
        <strain evidence="4">Whitten #5841</strain>
        <tissue evidence="4">Leaf</tissue>
    </source>
</reference>
<feature type="repeat" description="PPR" evidence="3">
    <location>
        <begin position="682"/>
        <end position="717"/>
    </location>
</feature>
<comment type="caution">
    <text evidence="4">The sequence shown here is derived from an EMBL/GenBank/DDBJ whole genome shotgun (WGS) entry which is preliminary data.</text>
</comment>
<dbReference type="Proteomes" id="UP000825935">
    <property type="component" value="Chromosome 9"/>
</dbReference>
<feature type="repeat" description="PPR" evidence="3">
    <location>
        <begin position="144"/>
        <end position="178"/>
    </location>
</feature>
<dbReference type="GO" id="GO:0009451">
    <property type="term" value="P:RNA modification"/>
    <property type="evidence" value="ECO:0007669"/>
    <property type="project" value="InterPro"/>
</dbReference>
<dbReference type="NCBIfam" id="TIGR00756">
    <property type="entry name" value="PPR"/>
    <property type="match status" value="3"/>
</dbReference>
<name>A0A8T2U1R2_CERRI</name>
<feature type="repeat" description="PPR" evidence="3">
    <location>
        <begin position="345"/>
        <end position="379"/>
    </location>
</feature>
<dbReference type="GO" id="GO:0003723">
    <property type="term" value="F:RNA binding"/>
    <property type="evidence" value="ECO:0007669"/>
    <property type="project" value="InterPro"/>
</dbReference>
<dbReference type="PANTHER" id="PTHR47926">
    <property type="entry name" value="PENTATRICOPEPTIDE REPEAT-CONTAINING PROTEIN"/>
    <property type="match status" value="1"/>
</dbReference>
<feature type="repeat" description="PPR" evidence="3">
    <location>
        <begin position="546"/>
        <end position="580"/>
    </location>
</feature>
<keyword evidence="5" id="KW-1185">Reference proteome</keyword>
<dbReference type="Gene3D" id="1.25.40.10">
    <property type="entry name" value="Tetratricopeptide repeat domain"/>
    <property type="match status" value="6"/>
</dbReference>
<dbReference type="PANTHER" id="PTHR47926:SF533">
    <property type="entry name" value="DYW DOMAIN-CONTAINING PROTEIN"/>
    <property type="match status" value="1"/>
</dbReference>
<dbReference type="InterPro" id="IPR011990">
    <property type="entry name" value="TPR-like_helical_dom_sf"/>
</dbReference>
<dbReference type="InterPro" id="IPR002885">
    <property type="entry name" value="PPR_rpt"/>
</dbReference>
<dbReference type="PROSITE" id="PS51375">
    <property type="entry name" value="PPR"/>
    <property type="match status" value="6"/>
</dbReference>
<organism evidence="4 5">
    <name type="scientific">Ceratopteris richardii</name>
    <name type="common">Triangle waterfern</name>
    <dbReference type="NCBI Taxonomy" id="49495"/>
    <lineage>
        <taxon>Eukaryota</taxon>
        <taxon>Viridiplantae</taxon>
        <taxon>Streptophyta</taxon>
        <taxon>Embryophyta</taxon>
        <taxon>Tracheophyta</taxon>
        <taxon>Polypodiopsida</taxon>
        <taxon>Polypodiidae</taxon>
        <taxon>Polypodiales</taxon>
        <taxon>Pteridineae</taxon>
        <taxon>Pteridaceae</taxon>
        <taxon>Parkerioideae</taxon>
        <taxon>Ceratopteris</taxon>
    </lineage>
</organism>
<evidence type="ECO:0000313" key="4">
    <source>
        <dbReference type="EMBL" id="KAH7429667.1"/>
    </source>
</evidence>
<proteinExistence type="inferred from homology"/>
<accession>A0A8T2U1R2</accession>
<keyword evidence="1" id="KW-0677">Repeat</keyword>
<dbReference type="InterPro" id="IPR046960">
    <property type="entry name" value="PPR_At4g14850-like_plant"/>
</dbReference>
<dbReference type="GO" id="GO:0005739">
    <property type="term" value="C:mitochondrion"/>
    <property type="evidence" value="ECO:0007669"/>
    <property type="project" value="UniProtKB-ARBA"/>
</dbReference>
<dbReference type="Pfam" id="PF01535">
    <property type="entry name" value="PPR"/>
    <property type="match status" value="6"/>
</dbReference>
<evidence type="ECO:0000313" key="5">
    <source>
        <dbReference type="Proteomes" id="UP000825935"/>
    </source>
</evidence>
<comment type="similarity">
    <text evidence="2">Belongs to the PPR family. PCMP-E subfamily.</text>
</comment>
<dbReference type="EMBL" id="CM035414">
    <property type="protein sequence ID" value="KAH7429667.1"/>
    <property type="molecule type" value="Genomic_DNA"/>
</dbReference>
<evidence type="ECO:0000256" key="2">
    <source>
        <dbReference type="ARBA" id="ARBA00061659"/>
    </source>
</evidence>
<evidence type="ECO:0000256" key="1">
    <source>
        <dbReference type="ARBA" id="ARBA00022737"/>
    </source>
</evidence>
<evidence type="ECO:0000256" key="3">
    <source>
        <dbReference type="PROSITE-ProRule" id="PRU00708"/>
    </source>
</evidence>
<feature type="repeat" description="PPR" evidence="3">
    <location>
        <begin position="647"/>
        <end position="681"/>
    </location>
</feature>
<dbReference type="FunFam" id="1.25.40.10:FF:000090">
    <property type="entry name" value="Pentatricopeptide repeat-containing protein, chloroplastic"/>
    <property type="match status" value="1"/>
</dbReference>
<evidence type="ECO:0008006" key="6">
    <source>
        <dbReference type="Google" id="ProtNLM"/>
    </source>
</evidence>
<feature type="repeat" description="PPR" evidence="3">
    <location>
        <begin position="245"/>
        <end position="279"/>
    </location>
</feature>
<dbReference type="Pfam" id="PF13812">
    <property type="entry name" value="PPR_3"/>
    <property type="match status" value="1"/>
</dbReference>
<dbReference type="AlphaFoldDB" id="A0A8T2U1R2"/>
<dbReference type="Pfam" id="PF13041">
    <property type="entry name" value="PPR_2"/>
    <property type="match status" value="2"/>
</dbReference>
<gene>
    <name evidence="4" type="ORF">KP509_09G060800</name>
</gene>
<dbReference type="OrthoDB" id="1894854at2759"/>